<evidence type="ECO:0000313" key="1">
    <source>
        <dbReference type="EMBL" id="MVO77016.1"/>
    </source>
</evidence>
<dbReference type="RefSeq" id="WP_157026012.1">
    <property type="nucleotide sequence ID" value="NZ_WQMS01000005.1"/>
</dbReference>
<proteinExistence type="predicted"/>
<organism evidence="1 2">
    <name type="scientific">Sphingomonas horti</name>
    <dbReference type="NCBI Taxonomy" id="2682842"/>
    <lineage>
        <taxon>Bacteria</taxon>
        <taxon>Pseudomonadati</taxon>
        <taxon>Pseudomonadota</taxon>
        <taxon>Alphaproteobacteria</taxon>
        <taxon>Sphingomonadales</taxon>
        <taxon>Sphingomonadaceae</taxon>
        <taxon>Sphingomonas</taxon>
    </lineage>
</organism>
<protein>
    <submittedName>
        <fullName evidence="1">Uncharacterized protein</fullName>
    </submittedName>
</protein>
<reference evidence="1 2" key="1">
    <citation type="submission" date="2019-12" db="EMBL/GenBank/DDBJ databases">
        <authorList>
            <person name="Huq M.A."/>
        </authorList>
    </citation>
    <scope>NUCLEOTIDE SEQUENCE [LARGE SCALE GENOMIC DNA]</scope>
    <source>
        <strain evidence="1 2">MAH-20</strain>
    </source>
</reference>
<gene>
    <name evidence="1" type="ORF">GON01_03565</name>
</gene>
<keyword evidence="2" id="KW-1185">Reference proteome</keyword>
<dbReference type="EMBL" id="WQMS01000005">
    <property type="protein sequence ID" value="MVO77016.1"/>
    <property type="molecule type" value="Genomic_DNA"/>
</dbReference>
<evidence type="ECO:0000313" key="2">
    <source>
        <dbReference type="Proteomes" id="UP000441389"/>
    </source>
</evidence>
<accession>A0A6I4IY48</accession>
<sequence>MRVLDINSLLAKEQVSLLRARFAPAREARDRHLTSAAGLAKSLRLTTYPHRHLAFAMLT</sequence>
<comment type="caution">
    <text evidence="1">The sequence shown here is derived from an EMBL/GenBank/DDBJ whole genome shotgun (WGS) entry which is preliminary data.</text>
</comment>
<dbReference type="Proteomes" id="UP000441389">
    <property type="component" value="Unassembled WGS sequence"/>
</dbReference>
<name>A0A6I4IY48_9SPHN</name>
<dbReference type="AlphaFoldDB" id="A0A6I4IY48"/>